<proteinExistence type="predicted"/>
<evidence type="ECO:0000313" key="6">
    <source>
        <dbReference type="EMBL" id="HER42942.1"/>
    </source>
</evidence>
<dbReference type="Pfam" id="PF00578">
    <property type="entry name" value="AhpC-TSA"/>
    <property type="match status" value="1"/>
</dbReference>
<dbReference type="GO" id="GO:0017004">
    <property type="term" value="P:cytochrome complex assembly"/>
    <property type="evidence" value="ECO:0007669"/>
    <property type="project" value="UniProtKB-KW"/>
</dbReference>
<comment type="subcellular location">
    <subcellularLocation>
        <location evidence="1">Cell envelope</location>
    </subcellularLocation>
</comment>
<reference evidence="6" key="1">
    <citation type="journal article" date="2020" name="mSystems">
        <title>Genome- and Community-Level Interaction Insights into Carbon Utilization and Element Cycling Functions of Hydrothermarchaeota in Hydrothermal Sediment.</title>
        <authorList>
            <person name="Zhou Z."/>
            <person name="Liu Y."/>
            <person name="Xu W."/>
            <person name="Pan J."/>
            <person name="Luo Z.H."/>
            <person name="Li M."/>
        </authorList>
    </citation>
    <scope>NUCLEOTIDE SEQUENCE [LARGE SCALE GENOMIC DNA]</scope>
    <source>
        <strain evidence="6">SpSt-1233</strain>
    </source>
</reference>
<dbReference type="AlphaFoldDB" id="A0A7V2ATG3"/>
<gene>
    <name evidence="6" type="ORF">ENO08_00595</name>
</gene>
<comment type="caution">
    <text evidence="6">The sequence shown here is derived from an EMBL/GenBank/DDBJ whole genome shotgun (WGS) entry which is preliminary data.</text>
</comment>
<dbReference type="InterPro" id="IPR036249">
    <property type="entry name" value="Thioredoxin-like_sf"/>
</dbReference>
<feature type="domain" description="Alkyl hydroperoxide reductase subunit C/ Thiol specific antioxidant" evidence="5">
    <location>
        <begin position="2"/>
        <end position="72"/>
    </location>
</feature>
<dbReference type="GO" id="GO:0030313">
    <property type="term" value="C:cell envelope"/>
    <property type="evidence" value="ECO:0007669"/>
    <property type="project" value="UniProtKB-SubCell"/>
</dbReference>
<accession>A0A7V2ATG3</accession>
<dbReference type="SUPFAM" id="SSF52833">
    <property type="entry name" value="Thioredoxin-like"/>
    <property type="match status" value="1"/>
</dbReference>
<keyword evidence="3" id="KW-1015">Disulfide bond</keyword>
<name>A0A7V2ATG3_UNCEI</name>
<protein>
    <submittedName>
        <fullName evidence="6">TlpA family protein disulfide reductase</fullName>
    </submittedName>
</protein>
<dbReference type="EMBL" id="DSEC01000047">
    <property type="protein sequence ID" value="HER42942.1"/>
    <property type="molecule type" value="Genomic_DNA"/>
</dbReference>
<dbReference type="Gene3D" id="3.40.30.10">
    <property type="entry name" value="Glutaredoxin"/>
    <property type="match status" value="1"/>
</dbReference>
<evidence type="ECO:0000259" key="5">
    <source>
        <dbReference type="Pfam" id="PF00578"/>
    </source>
</evidence>
<dbReference type="CDD" id="cd02966">
    <property type="entry name" value="TlpA_like_family"/>
    <property type="match status" value="1"/>
</dbReference>
<evidence type="ECO:0000256" key="1">
    <source>
        <dbReference type="ARBA" id="ARBA00004196"/>
    </source>
</evidence>
<organism evidence="6">
    <name type="scientific">Eiseniibacteriota bacterium</name>
    <dbReference type="NCBI Taxonomy" id="2212470"/>
    <lineage>
        <taxon>Bacteria</taxon>
        <taxon>Candidatus Eiseniibacteriota</taxon>
    </lineage>
</organism>
<evidence type="ECO:0000256" key="2">
    <source>
        <dbReference type="ARBA" id="ARBA00022748"/>
    </source>
</evidence>
<evidence type="ECO:0000256" key="3">
    <source>
        <dbReference type="ARBA" id="ARBA00023157"/>
    </source>
</evidence>
<feature type="non-terminal residue" evidence="6">
    <location>
        <position position="1"/>
    </location>
</feature>
<dbReference type="PANTHER" id="PTHR42852">
    <property type="entry name" value="THIOL:DISULFIDE INTERCHANGE PROTEIN DSBE"/>
    <property type="match status" value="1"/>
</dbReference>
<dbReference type="InterPro" id="IPR050553">
    <property type="entry name" value="Thioredoxin_ResA/DsbE_sf"/>
</dbReference>
<evidence type="ECO:0000256" key="4">
    <source>
        <dbReference type="ARBA" id="ARBA00023284"/>
    </source>
</evidence>
<keyword evidence="4" id="KW-0676">Redox-active center</keyword>
<sequence length="91" mass="10518">KVYNEFNPKGFEILGVSLDDTGEKFRGYVEEQGITWPQIFDGKGWNSEVGRLYAVNSIPATFLLDRRGRIRYRDLRGEDLYKAVETLIAEE</sequence>
<keyword evidence="2" id="KW-0201">Cytochrome c-type biogenesis</keyword>
<dbReference type="InterPro" id="IPR000866">
    <property type="entry name" value="AhpC/TSA"/>
</dbReference>
<dbReference type="Proteomes" id="UP000886069">
    <property type="component" value="Unassembled WGS sequence"/>
</dbReference>
<dbReference type="PANTHER" id="PTHR42852:SF6">
    <property type="entry name" value="THIOL:DISULFIDE INTERCHANGE PROTEIN DSBE"/>
    <property type="match status" value="1"/>
</dbReference>